<keyword evidence="1" id="KW-0812">Transmembrane</keyword>
<protein>
    <recommendedName>
        <fullName evidence="2">LicD/FKTN/FKRP nucleotidyltransferase domain-containing protein</fullName>
    </recommendedName>
</protein>
<name>A0A3M6TJG7_POCDA</name>
<dbReference type="InterPro" id="IPR007074">
    <property type="entry name" value="LicD/FKTN/FKRP_NTP_transf"/>
</dbReference>
<evidence type="ECO:0000313" key="3">
    <source>
        <dbReference type="EMBL" id="RMX41573.1"/>
    </source>
</evidence>
<accession>A0A3M6TJG7</accession>
<dbReference type="PANTHER" id="PTHR43404:SF1">
    <property type="entry name" value="MNN4P"/>
    <property type="match status" value="1"/>
</dbReference>
<keyword evidence="4" id="KW-1185">Reference proteome</keyword>
<reference evidence="3 4" key="1">
    <citation type="journal article" date="2018" name="Sci. Rep.">
        <title>Comparative analysis of the Pocillopora damicornis genome highlights role of immune system in coral evolution.</title>
        <authorList>
            <person name="Cunning R."/>
            <person name="Bay R.A."/>
            <person name="Gillette P."/>
            <person name="Baker A.C."/>
            <person name="Traylor-Knowles N."/>
        </authorList>
    </citation>
    <scope>NUCLEOTIDE SEQUENCE [LARGE SCALE GENOMIC DNA]</scope>
    <source>
        <strain evidence="3">RSMAS</strain>
        <tissue evidence="3">Whole animal</tissue>
    </source>
</reference>
<dbReference type="Proteomes" id="UP000275408">
    <property type="component" value="Unassembled WGS sequence"/>
</dbReference>
<comment type="caution">
    <text evidence="3">The sequence shown here is derived from an EMBL/GenBank/DDBJ whole genome shotgun (WGS) entry which is preliminary data.</text>
</comment>
<feature type="transmembrane region" description="Helical" evidence="1">
    <location>
        <begin position="13"/>
        <end position="32"/>
    </location>
</feature>
<evidence type="ECO:0000259" key="2">
    <source>
        <dbReference type="Pfam" id="PF04991"/>
    </source>
</evidence>
<evidence type="ECO:0000256" key="1">
    <source>
        <dbReference type="SAM" id="Phobius"/>
    </source>
</evidence>
<proteinExistence type="predicted"/>
<organism evidence="3 4">
    <name type="scientific">Pocillopora damicornis</name>
    <name type="common">Cauliflower coral</name>
    <name type="synonym">Millepora damicornis</name>
    <dbReference type="NCBI Taxonomy" id="46731"/>
    <lineage>
        <taxon>Eukaryota</taxon>
        <taxon>Metazoa</taxon>
        <taxon>Cnidaria</taxon>
        <taxon>Anthozoa</taxon>
        <taxon>Hexacorallia</taxon>
        <taxon>Scleractinia</taxon>
        <taxon>Astrocoeniina</taxon>
        <taxon>Pocilloporidae</taxon>
        <taxon>Pocillopora</taxon>
    </lineage>
</organism>
<dbReference type="GO" id="GO:0009100">
    <property type="term" value="P:glycoprotein metabolic process"/>
    <property type="evidence" value="ECO:0007669"/>
    <property type="project" value="UniProtKB-ARBA"/>
</dbReference>
<sequence>MKSPVFNTAICDYLSIFVSLSASTCVLGSLLITSLPKRGVRLQELDSRRPVAYTKLGKCQNTPNGDIDCPDIRQLGSTPLRKAQLVLTRILRIFDLIAKKHGIKYWLTRGSLLGAIRHGGHNPFDDDIDICIPKADFEKFVKYGLKELPDDIFFQTEDTDVFYKIPPQSGMLGKLRDTKSCYKYCLRNGCKFADGLQLDMLVLETDSDGNFLNLFSHSSWFVRRFIYGPLRRKRTDIFPLVVVNFDGFALPAPREWRKLLTSSYGDFMRIPYEKPLAHKITDALRSCEEIEKLRL</sequence>
<dbReference type="OrthoDB" id="419198at2759"/>
<dbReference type="AlphaFoldDB" id="A0A3M6TJG7"/>
<dbReference type="EMBL" id="RCHS01003477">
    <property type="protein sequence ID" value="RMX41573.1"/>
    <property type="molecule type" value="Genomic_DNA"/>
</dbReference>
<dbReference type="InterPro" id="IPR052942">
    <property type="entry name" value="LPS_cholinephosphotransferase"/>
</dbReference>
<feature type="domain" description="LicD/FKTN/FKRP nucleotidyltransferase" evidence="2">
    <location>
        <begin position="98"/>
        <end position="206"/>
    </location>
</feature>
<gene>
    <name evidence="3" type="ORF">pdam_00008666</name>
</gene>
<dbReference type="Pfam" id="PF04991">
    <property type="entry name" value="LicD"/>
    <property type="match status" value="1"/>
</dbReference>
<dbReference type="PANTHER" id="PTHR43404">
    <property type="entry name" value="LIPOPOLYSACCHARIDE CHOLINEPHOSPHOTRANSFERASE LICD"/>
    <property type="match status" value="1"/>
</dbReference>
<keyword evidence="1" id="KW-0472">Membrane</keyword>
<keyword evidence="1" id="KW-1133">Transmembrane helix</keyword>
<evidence type="ECO:0000313" key="4">
    <source>
        <dbReference type="Proteomes" id="UP000275408"/>
    </source>
</evidence>